<organism evidence="2 3">
    <name type="scientific">Candidatus Staskawiczbacteria bacterium RIFCSPHIGHO2_02_FULL_34_10</name>
    <dbReference type="NCBI Taxonomy" id="1802205"/>
    <lineage>
        <taxon>Bacteria</taxon>
        <taxon>Candidatus Staskawicziibacteriota</taxon>
    </lineage>
</organism>
<dbReference type="GO" id="GO:0004222">
    <property type="term" value="F:metalloendopeptidase activity"/>
    <property type="evidence" value="ECO:0007669"/>
    <property type="project" value="TreeGrafter"/>
</dbReference>
<dbReference type="Proteomes" id="UP000178380">
    <property type="component" value="Unassembled WGS sequence"/>
</dbReference>
<dbReference type="SMART" id="SM00257">
    <property type="entry name" value="LysM"/>
    <property type="match status" value="2"/>
</dbReference>
<protein>
    <recommendedName>
        <fullName evidence="1">LysM domain-containing protein</fullName>
    </recommendedName>
</protein>
<comment type="caution">
    <text evidence="2">The sequence shown here is derived from an EMBL/GenBank/DDBJ whole genome shotgun (WGS) entry which is preliminary data.</text>
</comment>
<dbReference type="EMBL" id="MHOR01000007">
    <property type="protein sequence ID" value="OGZ67500.1"/>
    <property type="molecule type" value="Genomic_DNA"/>
</dbReference>
<reference evidence="2 3" key="1">
    <citation type="journal article" date="2016" name="Nat. Commun.">
        <title>Thousands of microbial genomes shed light on interconnected biogeochemical processes in an aquifer system.</title>
        <authorList>
            <person name="Anantharaman K."/>
            <person name="Brown C.T."/>
            <person name="Hug L.A."/>
            <person name="Sharon I."/>
            <person name="Castelle C.J."/>
            <person name="Probst A.J."/>
            <person name="Thomas B.C."/>
            <person name="Singh A."/>
            <person name="Wilkins M.J."/>
            <person name="Karaoz U."/>
            <person name="Brodie E.L."/>
            <person name="Williams K.H."/>
            <person name="Hubbard S.S."/>
            <person name="Banfield J.F."/>
        </authorList>
    </citation>
    <scope>NUCLEOTIDE SEQUENCE [LARGE SCALE GENOMIC DNA]</scope>
</reference>
<dbReference type="InterPro" id="IPR050570">
    <property type="entry name" value="Cell_wall_metabolism_enzyme"/>
</dbReference>
<dbReference type="Gene3D" id="3.10.350.10">
    <property type="entry name" value="LysM domain"/>
    <property type="match status" value="2"/>
</dbReference>
<feature type="domain" description="LysM" evidence="1">
    <location>
        <begin position="122"/>
        <end position="166"/>
    </location>
</feature>
<dbReference type="Pfam" id="PF01551">
    <property type="entry name" value="Peptidase_M23"/>
    <property type="match status" value="1"/>
</dbReference>
<gene>
    <name evidence="2" type="ORF">A3C58_01970</name>
</gene>
<dbReference type="SUPFAM" id="SSF51261">
    <property type="entry name" value="Duplicated hybrid motif"/>
    <property type="match status" value="1"/>
</dbReference>
<dbReference type="InterPro" id="IPR011055">
    <property type="entry name" value="Dup_hybrid_motif"/>
</dbReference>
<name>A0A1G2HZ75_9BACT</name>
<proteinExistence type="predicted"/>
<dbReference type="CDD" id="cd00118">
    <property type="entry name" value="LysM"/>
    <property type="match status" value="2"/>
</dbReference>
<evidence type="ECO:0000259" key="1">
    <source>
        <dbReference type="PROSITE" id="PS51782"/>
    </source>
</evidence>
<dbReference type="InterPro" id="IPR018392">
    <property type="entry name" value="LysM"/>
</dbReference>
<dbReference type="AlphaFoldDB" id="A0A1G2HZ75"/>
<sequence length="361" mass="39557">MFTFFSKKFRHPKRGFLKNPSFYFSLALVILFGFLFFGSASLADMNYSNSKDTFFNGFFKNSSNLESNNLFVGQNNKLALETPDLKILQDDFIYGISTPHIVNTQTLGSIFGSSAQNNKDVTDYIVQPGDTSESIAQNFNISLNTLLWANNISKKSQLKAGQSLIVLPVSGLIHIVKSGDTISGIAKIYKAKVEDIILFNELLNEGDIFIGDILIIPGGVMPEKALRSNGQTALPDSFFIYPIEGQISQGIHYYNAVDIANKCGTPVYAAASGTIQRVASGGKWNFGMGNYITILHSNGVTTYYGHLMSLFVKPGDKVSVGDRIGLVGRTGQATGCHVHFQVLGATNPLARYFVGTYLRYK</sequence>
<dbReference type="PANTHER" id="PTHR21666:SF290">
    <property type="entry name" value="PEPTIDASE M23 DOMAIN PROTEIN"/>
    <property type="match status" value="1"/>
</dbReference>
<evidence type="ECO:0000313" key="2">
    <source>
        <dbReference type="EMBL" id="OGZ67500.1"/>
    </source>
</evidence>
<evidence type="ECO:0000313" key="3">
    <source>
        <dbReference type="Proteomes" id="UP000178380"/>
    </source>
</evidence>
<dbReference type="InterPro" id="IPR036779">
    <property type="entry name" value="LysM_dom_sf"/>
</dbReference>
<dbReference type="PROSITE" id="PS51782">
    <property type="entry name" value="LYSM"/>
    <property type="match status" value="2"/>
</dbReference>
<dbReference type="STRING" id="1802205.A3C58_01970"/>
<dbReference type="CDD" id="cd12797">
    <property type="entry name" value="M23_peptidase"/>
    <property type="match status" value="1"/>
</dbReference>
<accession>A0A1G2HZ75</accession>
<feature type="domain" description="LysM" evidence="1">
    <location>
        <begin position="172"/>
        <end position="216"/>
    </location>
</feature>
<dbReference type="Gene3D" id="2.70.70.10">
    <property type="entry name" value="Glucose Permease (Domain IIA)"/>
    <property type="match status" value="1"/>
</dbReference>
<dbReference type="InterPro" id="IPR016047">
    <property type="entry name" value="M23ase_b-sheet_dom"/>
</dbReference>
<dbReference type="Pfam" id="PF01476">
    <property type="entry name" value="LysM"/>
    <property type="match status" value="2"/>
</dbReference>
<dbReference type="PANTHER" id="PTHR21666">
    <property type="entry name" value="PEPTIDASE-RELATED"/>
    <property type="match status" value="1"/>
</dbReference>